<keyword evidence="1" id="KW-0472">Membrane</keyword>
<name>A0A074WQ03_AURM1</name>
<feature type="transmembrane region" description="Helical" evidence="1">
    <location>
        <begin position="61"/>
        <end position="84"/>
    </location>
</feature>
<protein>
    <submittedName>
        <fullName evidence="2">Uncharacterized protein</fullName>
    </submittedName>
</protein>
<feature type="transmembrane region" description="Helical" evidence="1">
    <location>
        <begin position="129"/>
        <end position="156"/>
    </location>
</feature>
<dbReference type="PANTHER" id="PTHR35041">
    <property type="entry name" value="MEDIATOR OF RNA POLYMERASE II TRANSCRIPTION SUBUNIT 1"/>
    <property type="match status" value="1"/>
</dbReference>
<dbReference type="HOGENOM" id="CLU_1383892_0_0_1"/>
<reference evidence="2 3" key="1">
    <citation type="journal article" date="2014" name="BMC Genomics">
        <title>Genome sequencing of four Aureobasidium pullulans varieties: biotechnological potential, stress tolerance, and description of new species.</title>
        <authorList>
            <person name="Gostin Ar C."/>
            <person name="Ohm R.A."/>
            <person name="Kogej T."/>
            <person name="Sonjak S."/>
            <person name="Turk M."/>
            <person name="Zajc J."/>
            <person name="Zalar P."/>
            <person name="Grube M."/>
            <person name="Sun H."/>
            <person name="Han J."/>
            <person name="Sharma A."/>
            <person name="Chiniquy J."/>
            <person name="Ngan C.Y."/>
            <person name="Lipzen A."/>
            <person name="Barry K."/>
            <person name="Grigoriev I.V."/>
            <person name="Gunde-Cimerman N."/>
        </authorList>
    </citation>
    <scope>NUCLEOTIDE SEQUENCE [LARGE SCALE GENOMIC DNA]</scope>
    <source>
        <strain evidence="2 3">CBS 110374</strain>
    </source>
</reference>
<dbReference type="RefSeq" id="XP_040881554.1">
    <property type="nucleotide sequence ID" value="XM_041024376.1"/>
</dbReference>
<evidence type="ECO:0000256" key="1">
    <source>
        <dbReference type="SAM" id="Phobius"/>
    </source>
</evidence>
<dbReference type="PROSITE" id="PS51257">
    <property type="entry name" value="PROKAR_LIPOPROTEIN"/>
    <property type="match status" value="1"/>
</dbReference>
<accession>A0A074WQ03</accession>
<sequence length="197" mass="21416">MKPQKTIHWVTPTTMVAAFLVGCMLSLGHHLFYSSLAGTNTPTGYYHAIAGNKISKQELNTAIGTTFAFLVKAMLALAVSTAYVQAFWHSAKASKRGQRLSTLETTFPILGNVLGFAKVHVWVKHPLLLFLVIIAWSAPIASIVTPATLSVQYIAVQQSKLTPVPKFGFTNYDFVAPLEVDVSSGTDYSELDKNRGA</sequence>
<keyword evidence="1" id="KW-0812">Transmembrane</keyword>
<gene>
    <name evidence="2" type="ORF">M437DRAFT_64181</name>
</gene>
<keyword evidence="3" id="KW-1185">Reference proteome</keyword>
<keyword evidence="1" id="KW-1133">Transmembrane helix</keyword>
<evidence type="ECO:0000313" key="3">
    <source>
        <dbReference type="Proteomes" id="UP000030672"/>
    </source>
</evidence>
<proteinExistence type="predicted"/>
<organism evidence="2 3">
    <name type="scientific">Aureobasidium melanogenum (strain CBS 110374)</name>
    <name type="common">Aureobasidium pullulans var. melanogenum</name>
    <dbReference type="NCBI Taxonomy" id="1043003"/>
    <lineage>
        <taxon>Eukaryota</taxon>
        <taxon>Fungi</taxon>
        <taxon>Dikarya</taxon>
        <taxon>Ascomycota</taxon>
        <taxon>Pezizomycotina</taxon>
        <taxon>Dothideomycetes</taxon>
        <taxon>Dothideomycetidae</taxon>
        <taxon>Dothideales</taxon>
        <taxon>Saccotheciaceae</taxon>
        <taxon>Aureobasidium</taxon>
    </lineage>
</organism>
<dbReference type="AlphaFoldDB" id="A0A074WQ03"/>
<dbReference type="PANTHER" id="PTHR35041:SF6">
    <property type="entry name" value="FORMYLMETHIONINE DEFORMYLASE-LIKE PROTEIN-RELATED"/>
    <property type="match status" value="1"/>
</dbReference>
<dbReference type="EMBL" id="KL584828">
    <property type="protein sequence ID" value="KEQ64531.1"/>
    <property type="molecule type" value="Genomic_DNA"/>
</dbReference>
<dbReference type="GeneID" id="63917749"/>
<evidence type="ECO:0000313" key="2">
    <source>
        <dbReference type="EMBL" id="KEQ64531.1"/>
    </source>
</evidence>
<dbReference type="Proteomes" id="UP000030672">
    <property type="component" value="Unassembled WGS sequence"/>
</dbReference>